<comment type="catalytic activity">
    <reaction evidence="10 11">
        <text>nicotinate beta-D-ribonucleotide + ATP + H(+) = deamido-NAD(+) + diphosphate</text>
        <dbReference type="Rhea" id="RHEA:22860"/>
        <dbReference type="ChEBI" id="CHEBI:15378"/>
        <dbReference type="ChEBI" id="CHEBI:30616"/>
        <dbReference type="ChEBI" id="CHEBI:33019"/>
        <dbReference type="ChEBI" id="CHEBI:57502"/>
        <dbReference type="ChEBI" id="CHEBI:58437"/>
        <dbReference type="EC" id="2.7.7.18"/>
    </reaction>
</comment>
<dbReference type="OrthoDB" id="5295945at2"/>
<dbReference type="PANTHER" id="PTHR39321:SF3">
    <property type="entry name" value="PHOSPHOPANTETHEINE ADENYLYLTRANSFERASE"/>
    <property type="match status" value="1"/>
</dbReference>
<accession>A0A5S9IR32</accession>
<keyword evidence="4 11" id="KW-0662">Pyridine nucleotide biosynthesis</keyword>
<evidence type="ECO:0000256" key="2">
    <source>
        <dbReference type="ARBA" id="ARBA00005019"/>
    </source>
</evidence>
<dbReference type="PANTHER" id="PTHR39321">
    <property type="entry name" value="NICOTINATE-NUCLEOTIDE ADENYLYLTRANSFERASE-RELATED"/>
    <property type="match status" value="1"/>
</dbReference>
<comment type="similarity">
    <text evidence="3 11">Belongs to the NadD family.</text>
</comment>
<dbReference type="GO" id="GO:0004515">
    <property type="term" value="F:nicotinate-nucleotide adenylyltransferase activity"/>
    <property type="evidence" value="ECO:0007669"/>
    <property type="project" value="UniProtKB-UniRule"/>
</dbReference>
<keyword evidence="6 11" id="KW-0548">Nucleotidyltransferase</keyword>
<keyword evidence="14" id="KW-1185">Reference proteome</keyword>
<dbReference type="Gene3D" id="3.40.50.620">
    <property type="entry name" value="HUPs"/>
    <property type="match status" value="1"/>
</dbReference>
<dbReference type="GO" id="GO:0009435">
    <property type="term" value="P:NAD+ biosynthetic process"/>
    <property type="evidence" value="ECO:0007669"/>
    <property type="project" value="UniProtKB-UniRule"/>
</dbReference>
<evidence type="ECO:0000313" key="13">
    <source>
        <dbReference type="EMBL" id="BBM86563.1"/>
    </source>
</evidence>
<gene>
    <name evidence="11" type="primary">nadD</name>
    <name evidence="13" type="ORF">UABAM_04949</name>
</gene>
<evidence type="ECO:0000256" key="7">
    <source>
        <dbReference type="ARBA" id="ARBA00022741"/>
    </source>
</evidence>
<organism evidence="13 14">
    <name type="scientific">Uabimicrobium amorphum</name>
    <dbReference type="NCBI Taxonomy" id="2596890"/>
    <lineage>
        <taxon>Bacteria</taxon>
        <taxon>Pseudomonadati</taxon>
        <taxon>Planctomycetota</taxon>
        <taxon>Candidatus Uabimicrobiia</taxon>
        <taxon>Candidatus Uabimicrobiales</taxon>
        <taxon>Candidatus Uabimicrobiaceae</taxon>
        <taxon>Candidatus Uabimicrobium</taxon>
    </lineage>
</organism>
<evidence type="ECO:0000256" key="6">
    <source>
        <dbReference type="ARBA" id="ARBA00022695"/>
    </source>
</evidence>
<evidence type="ECO:0000256" key="9">
    <source>
        <dbReference type="ARBA" id="ARBA00023027"/>
    </source>
</evidence>
<dbReference type="UniPathway" id="UPA00253">
    <property type="reaction ID" value="UER00332"/>
</dbReference>
<proteinExistence type="inferred from homology"/>
<sequence length="205" mass="23448">MSKWQSRIFVFGGSFNPIHNDHIKLALTARDKWKFDRIIFIPNGDNYRKKSLSATPAKIRFEMVQAAIADMSQMEVSDVEVNDSVAMRTPITMRELHQENPHSQLALFRGLDALHRVHRQCFQLANMVVIAVPRKGFELSFAEMIARHSKLQQFNERIIYKDDIVCGDLSSTQIRQAVAEGQSIDDMVPSAVQDIIKREGLYSKT</sequence>
<comment type="function">
    <text evidence="1 11">Catalyzes the reversible adenylation of nicotinate mononucleotide (NaMN) to nicotinic acid adenine dinucleotide (NaAD).</text>
</comment>
<dbReference type="GO" id="GO:0005524">
    <property type="term" value="F:ATP binding"/>
    <property type="evidence" value="ECO:0007669"/>
    <property type="project" value="UniProtKB-KW"/>
</dbReference>
<reference evidence="13 14" key="1">
    <citation type="submission" date="2019-08" db="EMBL/GenBank/DDBJ databases">
        <title>Complete genome sequence of Candidatus Uab amorphum.</title>
        <authorList>
            <person name="Shiratori T."/>
            <person name="Suzuki S."/>
            <person name="Kakizawa Y."/>
            <person name="Ishida K."/>
        </authorList>
    </citation>
    <scope>NUCLEOTIDE SEQUENCE [LARGE SCALE GENOMIC DNA]</scope>
    <source>
        <strain evidence="13 14">SRT547</strain>
    </source>
</reference>
<keyword evidence="9 11" id="KW-0520">NAD</keyword>
<dbReference type="KEGG" id="uam:UABAM_04949"/>
<dbReference type="NCBIfam" id="TIGR00482">
    <property type="entry name" value="nicotinate (nicotinamide) nucleotide adenylyltransferase"/>
    <property type="match status" value="1"/>
</dbReference>
<dbReference type="HAMAP" id="MF_00244">
    <property type="entry name" value="NaMN_adenylyltr"/>
    <property type="match status" value="1"/>
</dbReference>
<dbReference type="Proteomes" id="UP000326354">
    <property type="component" value="Chromosome"/>
</dbReference>
<name>A0A5S9IR32_UABAM</name>
<dbReference type="InterPro" id="IPR014729">
    <property type="entry name" value="Rossmann-like_a/b/a_fold"/>
</dbReference>
<dbReference type="EC" id="2.7.7.18" evidence="11"/>
<evidence type="ECO:0000313" key="14">
    <source>
        <dbReference type="Proteomes" id="UP000326354"/>
    </source>
</evidence>
<feature type="domain" description="Cytidyltransferase-like" evidence="12">
    <location>
        <begin position="10"/>
        <end position="176"/>
    </location>
</feature>
<evidence type="ECO:0000256" key="8">
    <source>
        <dbReference type="ARBA" id="ARBA00022840"/>
    </source>
</evidence>
<evidence type="ECO:0000259" key="12">
    <source>
        <dbReference type="Pfam" id="PF01467"/>
    </source>
</evidence>
<evidence type="ECO:0000256" key="4">
    <source>
        <dbReference type="ARBA" id="ARBA00022642"/>
    </source>
</evidence>
<keyword evidence="7 11" id="KW-0547">Nucleotide-binding</keyword>
<evidence type="ECO:0000256" key="1">
    <source>
        <dbReference type="ARBA" id="ARBA00002324"/>
    </source>
</evidence>
<dbReference type="EMBL" id="AP019860">
    <property type="protein sequence ID" value="BBM86563.1"/>
    <property type="molecule type" value="Genomic_DNA"/>
</dbReference>
<keyword evidence="8 11" id="KW-0067">ATP-binding</keyword>
<dbReference type="CDD" id="cd02165">
    <property type="entry name" value="NMNAT"/>
    <property type="match status" value="1"/>
</dbReference>
<dbReference type="AlphaFoldDB" id="A0A5S9IR32"/>
<keyword evidence="5 11" id="KW-0808">Transferase</keyword>
<dbReference type="RefSeq" id="WP_151970611.1">
    <property type="nucleotide sequence ID" value="NZ_AP019860.1"/>
</dbReference>
<evidence type="ECO:0000256" key="10">
    <source>
        <dbReference type="ARBA" id="ARBA00048721"/>
    </source>
</evidence>
<dbReference type="Pfam" id="PF01467">
    <property type="entry name" value="CTP_transf_like"/>
    <property type="match status" value="1"/>
</dbReference>
<evidence type="ECO:0000256" key="5">
    <source>
        <dbReference type="ARBA" id="ARBA00022679"/>
    </source>
</evidence>
<dbReference type="InterPro" id="IPR005248">
    <property type="entry name" value="NadD/NMNAT"/>
</dbReference>
<comment type="pathway">
    <text evidence="2 11">Cofactor biosynthesis; NAD(+) biosynthesis; deamido-NAD(+) from nicotinate D-ribonucleotide: step 1/1.</text>
</comment>
<dbReference type="SUPFAM" id="SSF52374">
    <property type="entry name" value="Nucleotidylyl transferase"/>
    <property type="match status" value="1"/>
</dbReference>
<evidence type="ECO:0000256" key="11">
    <source>
        <dbReference type="HAMAP-Rule" id="MF_00244"/>
    </source>
</evidence>
<protein>
    <recommendedName>
        <fullName evidence="11">Probable nicotinate-nucleotide adenylyltransferase</fullName>
        <ecNumber evidence="11">2.7.7.18</ecNumber>
    </recommendedName>
    <alternativeName>
        <fullName evidence="11">Deamido-NAD(+) diphosphorylase</fullName>
    </alternativeName>
    <alternativeName>
        <fullName evidence="11">Deamido-NAD(+) pyrophosphorylase</fullName>
    </alternativeName>
    <alternativeName>
        <fullName evidence="11">Nicotinate mononucleotide adenylyltransferase</fullName>
        <shortName evidence="11">NaMN adenylyltransferase</shortName>
    </alternativeName>
</protein>
<evidence type="ECO:0000256" key="3">
    <source>
        <dbReference type="ARBA" id="ARBA00009014"/>
    </source>
</evidence>
<dbReference type="NCBIfam" id="TIGR00125">
    <property type="entry name" value="cyt_tran_rel"/>
    <property type="match status" value="1"/>
</dbReference>
<dbReference type="InterPro" id="IPR004821">
    <property type="entry name" value="Cyt_trans-like"/>
</dbReference>